<gene>
    <name evidence="2" type="ORF">CALMAC_LOCUS9507</name>
</gene>
<accession>A0A653CL32</accession>
<dbReference type="OrthoDB" id="6775559at2759"/>
<protein>
    <recommendedName>
        <fullName evidence="4">CCHC-type domain-containing protein</fullName>
    </recommendedName>
</protein>
<name>A0A653CL32_CALMS</name>
<evidence type="ECO:0000313" key="2">
    <source>
        <dbReference type="EMBL" id="VEN47840.1"/>
    </source>
</evidence>
<dbReference type="Proteomes" id="UP000410492">
    <property type="component" value="Unassembled WGS sequence"/>
</dbReference>
<proteinExistence type="predicted"/>
<dbReference type="AlphaFoldDB" id="A0A653CL32"/>
<feature type="region of interest" description="Disordered" evidence="1">
    <location>
        <begin position="62"/>
        <end position="83"/>
    </location>
</feature>
<reference evidence="2 3" key="1">
    <citation type="submission" date="2019-01" db="EMBL/GenBank/DDBJ databases">
        <authorList>
            <person name="Sayadi A."/>
        </authorList>
    </citation>
    <scope>NUCLEOTIDE SEQUENCE [LARGE SCALE GENOMIC DNA]</scope>
</reference>
<dbReference type="EMBL" id="CAACVG010007966">
    <property type="protein sequence ID" value="VEN47840.1"/>
    <property type="molecule type" value="Genomic_DNA"/>
</dbReference>
<feature type="compositionally biased region" description="Polar residues" evidence="1">
    <location>
        <begin position="62"/>
        <end position="82"/>
    </location>
</feature>
<evidence type="ECO:0000313" key="3">
    <source>
        <dbReference type="Proteomes" id="UP000410492"/>
    </source>
</evidence>
<evidence type="ECO:0008006" key="4">
    <source>
        <dbReference type="Google" id="ProtNLM"/>
    </source>
</evidence>
<evidence type="ECO:0000256" key="1">
    <source>
        <dbReference type="SAM" id="MobiDB-lite"/>
    </source>
</evidence>
<sequence length="336" mass="38032">MWLCNECKSSGPSRSEEEKCLLLQKEVDCLKRELSCTMKLLEGLEYTVELQKSLLKCHEGNASISSSPSTNPLQPGRSTYSETLKKPKINNSSVLLIKANNDVSDADVLRDITTSVNPAQINACIDNTRKIKNGLMVLCEDEKSLERLKVNLNSNKALNSKYTISEPKKFKPRLLIKNVKLNNLNSPEQVIESIITLNKFDETSYIKYVTKLKHFQSTNLIIEVSPDLRKIILKKGYVHVGWKKCEVTDHIHILRCSKCCAYGHIAKNCNLELVCGKCAQHHKLVDCKSTSEECVNCLNFNKSSKRNVATNHASNSKECTVFQNYIENLNSRIDYE</sequence>
<organism evidence="2 3">
    <name type="scientific">Callosobruchus maculatus</name>
    <name type="common">Southern cowpea weevil</name>
    <name type="synonym">Pulse bruchid</name>
    <dbReference type="NCBI Taxonomy" id="64391"/>
    <lineage>
        <taxon>Eukaryota</taxon>
        <taxon>Metazoa</taxon>
        <taxon>Ecdysozoa</taxon>
        <taxon>Arthropoda</taxon>
        <taxon>Hexapoda</taxon>
        <taxon>Insecta</taxon>
        <taxon>Pterygota</taxon>
        <taxon>Neoptera</taxon>
        <taxon>Endopterygota</taxon>
        <taxon>Coleoptera</taxon>
        <taxon>Polyphaga</taxon>
        <taxon>Cucujiformia</taxon>
        <taxon>Chrysomeloidea</taxon>
        <taxon>Chrysomelidae</taxon>
        <taxon>Bruchinae</taxon>
        <taxon>Bruchini</taxon>
        <taxon>Callosobruchus</taxon>
    </lineage>
</organism>
<keyword evidence="3" id="KW-1185">Reference proteome</keyword>